<protein>
    <submittedName>
        <fullName evidence="3">Uncharacterized protein</fullName>
    </submittedName>
</protein>
<accession>F8NVR6</accession>
<gene>
    <name evidence="3" type="ORF">SERLADRAFT_467179</name>
</gene>
<dbReference type="Proteomes" id="UP000008064">
    <property type="component" value="Unassembled WGS sequence"/>
</dbReference>
<evidence type="ECO:0000313" key="3">
    <source>
        <dbReference type="EMBL" id="EGO24227.1"/>
    </source>
</evidence>
<dbReference type="KEGG" id="sla:SERLADRAFT_467179"/>
<feature type="region of interest" description="Disordered" evidence="1">
    <location>
        <begin position="1"/>
        <end position="33"/>
    </location>
</feature>
<dbReference type="EMBL" id="GL945434">
    <property type="protein sequence ID" value="EGO24227.1"/>
    <property type="molecule type" value="Genomic_DNA"/>
</dbReference>
<proteinExistence type="predicted"/>
<feature type="transmembrane region" description="Helical" evidence="2">
    <location>
        <begin position="39"/>
        <end position="59"/>
    </location>
</feature>
<sequence length="67" mass="7415">MSSSPSEEAKSRSPFFPPQSESSAAEHQRQGQNRADTRLSLATCLFFVNMVSLTLLLFYRASVGSFI</sequence>
<dbReference type="AlphaFoldDB" id="F8NVR6"/>
<keyword evidence="2" id="KW-0472">Membrane</keyword>
<name>F8NVR6_SERL9</name>
<dbReference type="HOGENOM" id="CLU_2814011_0_0_1"/>
<keyword evidence="2" id="KW-0812">Transmembrane</keyword>
<organism>
    <name type="scientific">Serpula lacrymans var. lacrymans (strain S7.9)</name>
    <name type="common">Dry rot fungus</name>
    <dbReference type="NCBI Taxonomy" id="578457"/>
    <lineage>
        <taxon>Eukaryota</taxon>
        <taxon>Fungi</taxon>
        <taxon>Dikarya</taxon>
        <taxon>Basidiomycota</taxon>
        <taxon>Agaricomycotina</taxon>
        <taxon>Agaricomycetes</taxon>
        <taxon>Agaricomycetidae</taxon>
        <taxon>Boletales</taxon>
        <taxon>Coniophorineae</taxon>
        <taxon>Serpulaceae</taxon>
        <taxon>Serpula</taxon>
    </lineage>
</organism>
<keyword evidence="2" id="KW-1133">Transmembrane helix</keyword>
<dbReference type="GeneID" id="18819187"/>
<dbReference type="RefSeq" id="XP_007318246.1">
    <property type="nucleotide sequence ID" value="XM_007318184.1"/>
</dbReference>
<reference evidence="3" key="1">
    <citation type="submission" date="2011-04" db="EMBL/GenBank/DDBJ databases">
        <title>Evolution of plant cell wall degrading machinery underlies the functional diversity of forest fungi.</title>
        <authorList>
            <consortium name="US DOE Joint Genome Institute (JGI-PGF)"/>
            <person name="Eastwood D.C."/>
            <person name="Floudas D."/>
            <person name="Binder M."/>
            <person name="Majcherczyk A."/>
            <person name="Schneider P."/>
            <person name="Aerts A."/>
            <person name="Asiegbu F.O."/>
            <person name="Baker S.E."/>
            <person name="Barry K."/>
            <person name="Bendiksby M."/>
            <person name="Blumentritt M."/>
            <person name="Coutinho P.M."/>
            <person name="Cullen D."/>
            <person name="Cullen D."/>
            <person name="Gathman A."/>
            <person name="Goodell B."/>
            <person name="Henrissat B."/>
            <person name="Ihrmark K."/>
            <person name="Kauserud H."/>
            <person name="Kohler A."/>
            <person name="LaButti K."/>
            <person name="Lapidus A."/>
            <person name="Lavin J.L."/>
            <person name="Lee Y.-H."/>
            <person name="Lindquist E."/>
            <person name="Lilly W."/>
            <person name="Lucas S."/>
            <person name="Morin E."/>
            <person name="Murat C."/>
            <person name="Oguiza J.A."/>
            <person name="Park J."/>
            <person name="Pisabarro A.G."/>
            <person name="Riley R."/>
            <person name="Rosling A."/>
            <person name="Salamov A."/>
            <person name="Schmidt O."/>
            <person name="Schmutz J."/>
            <person name="Skrede I."/>
            <person name="Stenlid J."/>
            <person name="Wiebenga A."/>
            <person name="Xie X."/>
            <person name="Kues U."/>
            <person name="Hibbett D.S."/>
            <person name="Hoffmeister D."/>
            <person name="Hogberg N."/>
            <person name="Martin F."/>
            <person name="Grigoriev I.V."/>
            <person name="Watkinson S.C."/>
        </authorList>
    </citation>
    <scope>NUCLEOTIDE SEQUENCE</scope>
    <source>
        <strain evidence="3">S7.9</strain>
    </source>
</reference>
<evidence type="ECO:0000256" key="1">
    <source>
        <dbReference type="SAM" id="MobiDB-lite"/>
    </source>
</evidence>
<evidence type="ECO:0000256" key="2">
    <source>
        <dbReference type="SAM" id="Phobius"/>
    </source>
</evidence>